<accession>A0A0E9QLN7</accession>
<sequence>MSDILFGECYRMCWVSKRGSSGHTLYP</sequence>
<dbReference type="EMBL" id="GBXM01090776">
    <property type="protein sequence ID" value="JAH17801.1"/>
    <property type="molecule type" value="Transcribed_RNA"/>
</dbReference>
<organism evidence="1">
    <name type="scientific">Anguilla anguilla</name>
    <name type="common">European freshwater eel</name>
    <name type="synonym">Muraena anguilla</name>
    <dbReference type="NCBI Taxonomy" id="7936"/>
    <lineage>
        <taxon>Eukaryota</taxon>
        <taxon>Metazoa</taxon>
        <taxon>Chordata</taxon>
        <taxon>Craniata</taxon>
        <taxon>Vertebrata</taxon>
        <taxon>Euteleostomi</taxon>
        <taxon>Actinopterygii</taxon>
        <taxon>Neopterygii</taxon>
        <taxon>Teleostei</taxon>
        <taxon>Anguilliformes</taxon>
        <taxon>Anguillidae</taxon>
        <taxon>Anguilla</taxon>
    </lineage>
</organism>
<reference evidence="1" key="1">
    <citation type="submission" date="2014-11" db="EMBL/GenBank/DDBJ databases">
        <authorList>
            <person name="Amaro Gonzalez C."/>
        </authorList>
    </citation>
    <scope>NUCLEOTIDE SEQUENCE</scope>
</reference>
<name>A0A0E9QLN7_ANGAN</name>
<evidence type="ECO:0000313" key="1">
    <source>
        <dbReference type="EMBL" id="JAH17801.1"/>
    </source>
</evidence>
<protein>
    <submittedName>
        <fullName evidence="1">Uncharacterized protein</fullName>
    </submittedName>
</protein>
<proteinExistence type="predicted"/>
<reference evidence="1" key="2">
    <citation type="journal article" date="2015" name="Fish Shellfish Immunol.">
        <title>Early steps in the European eel (Anguilla anguilla)-Vibrio vulnificus interaction in the gills: Role of the RtxA13 toxin.</title>
        <authorList>
            <person name="Callol A."/>
            <person name="Pajuelo D."/>
            <person name="Ebbesson L."/>
            <person name="Teles M."/>
            <person name="MacKenzie S."/>
            <person name="Amaro C."/>
        </authorList>
    </citation>
    <scope>NUCLEOTIDE SEQUENCE</scope>
</reference>
<dbReference type="AlphaFoldDB" id="A0A0E9QLN7"/>